<accession>A0ABT8DVN8</accession>
<evidence type="ECO:0000256" key="1">
    <source>
        <dbReference type="ARBA" id="ARBA00004496"/>
    </source>
</evidence>
<dbReference type="Pfam" id="PF13242">
    <property type="entry name" value="Hydrolase_like"/>
    <property type="match status" value="1"/>
</dbReference>
<dbReference type="Proteomes" id="UP001228044">
    <property type="component" value="Unassembled WGS sequence"/>
</dbReference>
<dbReference type="Gene3D" id="3.40.50.1000">
    <property type="entry name" value="HAD superfamily/HAD-like"/>
    <property type="match status" value="1"/>
</dbReference>
<dbReference type="InterPro" id="IPR006543">
    <property type="entry name" value="Histidinol-phos"/>
</dbReference>
<evidence type="ECO:0000256" key="4">
    <source>
        <dbReference type="ARBA" id="ARBA00022723"/>
    </source>
</evidence>
<keyword evidence="6" id="KW-0119">Carbohydrate metabolism</keyword>
<evidence type="ECO:0000256" key="7">
    <source>
        <dbReference type="ARBA" id="ARBA00031828"/>
    </source>
</evidence>
<evidence type="ECO:0000256" key="6">
    <source>
        <dbReference type="ARBA" id="ARBA00023277"/>
    </source>
</evidence>
<keyword evidence="3" id="KW-0963">Cytoplasm</keyword>
<evidence type="ECO:0000313" key="8">
    <source>
        <dbReference type="EMBL" id="MDN3922332.1"/>
    </source>
</evidence>
<comment type="caution">
    <text evidence="8">The sequence shown here is derived from an EMBL/GenBank/DDBJ whole genome shotgun (WGS) entry which is preliminary data.</text>
</comment>
<dbReference type="InterPro" id="IPR023214">
    <property type="entry name" value="HAD_sf"/>
</dbReference>
<gene>
    <name evidence="8" type="ORF">QWJ38_18735</name>
</gene>
<dbReference type="InterPro" id="IPR006549">
    <property type="entry name" value="HAD-SF_hydro_IIIA"/>
</dbReference>
<proteinExistence type="inferred from homology"/>
<dbReference type="GO" id="GO:0016787">
    <property type="term" value="F:hydrolase activity"/>
    <property type="evidence" value="ECO:0007669"/>
    <property type="project" value="UniProtKB-KW"/>
</dbReference>
<dbReference type="RefSeq" id="WP_290360636.1">
    <property type="nucleotide sequence ID" value="NZ_JAUHHC010000005.1"/>
</dbReference>
<keyword evidence="5 8" id="KW-0378">Hydrolase</keyword>
<evidence type="ECO:0000256" key="3">
    <source>
        <dbReference type="ARBA" id="ARBA00022490"/>
    </source>
</evidence>
<sequence length="202" mass="22228">MERPAIFVDKDGTLVENYPYNVNPALLRFMDGALEALGALALGGYALVVVTNQSGIGRGFFTREQFALLQAELLRRIWDEAGIRFDDFLVCPHSPGRDGRPACLCRKPAPGLLTRAARRHGLDLRRSWIVGDTLDDVEAGHRAGCRGLLLDSGGETVWRRSPLREPEGVCGSWAEVARTVLGAPQRPPLTADQDSAYSFRRL</sequence>
<evidence type="ECO:0000256" key="5">
    <source>
        <dbReference type="ARBA" id="ARBA00022801"/>
    </source>
</evidence>
<name>A0ABT8DVN8_9BURK</name>
<dbReference type="InterPro" id="IPR036412">
    <property type="entry name" value="HAD-like_sf"/>
</dbReference>
<evidence type="ECO:0000256" key="2">
    <source>
        <dbReference type="ARBA" id="ARBA00005628"/>
    </source>
</evidence>
<evidence type="ECO:0000313" key="9">
    <source>
        <dbReference type="Proteomes" id="UP001228044"/>
    </source>
</evidence>
<dbReference type="EMBL" id="JAUHHC010000005">
    <property type="protein sequence ID" value="MDN3922332.1"/>
    <property type="molecule type" value="Genomic_DNA"/>
</dbReference>
<comment type="similarity">
    <text evidence="2">Belongs to the GmhB family.</text>
</comment>
<organism evidence="8 9">
    <name type="scientific">Roseateles violae</name>
    <dbReference type="NCBI Taxonomy" id="3058042"/>
    <lineage>
        <taxon>Bacteria</taxon>
        <taxon>Pseudomonadati</taxon>
        <taxon>Pseudomonadota</taxon>
        <taxon>Betaproteobacteria</taxon>
        <taxon>Burkholderiales</taxon>
        <taxon>Sphaerotilaceae</taxon>
        <taxon>Roseateles</taxon>
    </lineage>
</organism>
<keyword evidence="4" id="KW-0479">Metal-binding</keyword>
<dbReference type="InterPro" id="IPR004446">
    <property type="entry name" value="Heptose_bisP_phosphatase"/>
</dbReference>
<dbReference type="PANTHER" id="PTHR42891">
    <property type="entry name" value="D-GLYCERO-BETA-D-MANNO-HEPTOSE-1,7-BISPHOSPHATE 7-PHOSPHATASE"/>
    <property type="match status" value="1"/>
</dbReference>
<dbReference type="NCBIfam" id="TIGR01662">
    <property type="entry name" value="HAD-SF-IIIA"/>
    <property type="match status" value="1"/>
</dbReference>
<dbReference type="PANTHER" id="PTHR42891:SF1">
    <property type="entry name" value="D-GLYCERO-BETA-D-MANNO-HEPTOSE-1,7-BISPHOSPHATE 7-PHOSPHATASE"/>
    <property type="match status" value="1"/>
</dbReference>
<protein>
    <recommendedName>
        <fullName evidence="7">D,D-heptose 1,7-bisphosphate phosphatase</fullName>
    </recommendedName>
</protein>
<dbReference type="NCBIfam" id="TIGR01656">
    <property type="entry name" value="Histidinol-ppas"/>
    <property type="match status" value="1"/>
</dbReference>
<comment type="subcellular location">
    <subcellularLocation>
        <location evidence="1">Cytoplasm</location>
    </subcellularLocation>
</comment>
<keyword evidence="9" id="KW-1185">Reference proteome</keyword>
<reference evidence="8 9" key="1">
    <citation type="submission" date="2023-06" db="EMBL/GenBank/DDBJ databases">
        <title>Pelomonas sp. PFR6 16S ribosomal RNA gene Genome sequencing and assembly.</title>
        <authorList>
            <person name="Woo H."/>
        </authorList>
    </citation>
    <scope>NUCLEOTIDE SEQUENCE [LARGE SCALE GENOMIC DNA]</scope>
    <source>
        <strain evidence="8 9">PFR6</strain>
    </source>
</reference>
<dbReference type="SUPFAM" id="SSF56784">
    <property type="entry name" value="HAD-like"/>
    <property type="match status" value="1"/>
</dbReference>